<evidence type="ECO:0000256" key="4">
    <source>
        <dbReference type="PROSITE-ProRule" id="PRU00284"/>
    </source>
</evidence>
<dbReference type="FunFam" id="1.10.287.950:FF:000001">
    <property type="entry name" value="Methyl-accepting chemotaxis sensory transducer"/>
    <property type="match status" value="1"/>
</dbReference>
<dbReference type="InterPro" id="IPR004089">
    <property type="entry name" value="MCPsignal_dom"/>
</dbReference>
<dbReference type="SMART" id="SM00283">
    <property type="entry name" value="MA"/>
    <property type="match status" value="1"/>
</dbReference>
<evidence type="ECO:0000313" key="8">
    <source>
        <dbReference type="EMBL" id="CAG19400.1"/>
    </source>
</evidence>
<dbReference type="Pfam" id="PF00015">
    <property type="entry name" value="MCPsignal"/>
    <property type="match status" value="1"/>
</dbReference>
<protein>
    <submittedName>
        <fullName evidence="8">Hypothetical methyl-accepting chemotaxis protein</fullName>
    </submittedName>
</protein>
<name>Q6LTH6_PHOPR</name>
<dbReference type="CDD" id="cd06225">
    <property type="entry name" value="HAMP"/>
    <property type="match status" value="1"/>
</dbReference>
<dbReference type="Pfam" id="PF05227">
    <property type="entry name" value="CHASE3"/>
    <property type="match status" value="2"/>
</dbReference>
<dbReference type="Proteomes" id="UP000000593">
    <property type="component" value="Chromosome 1"/>
</dbReference>
<dbReference type="CDD" id="cd19410">
    <property type="entry name" value="HK9-like_sensor"/>
    <property type="match status" value="1"/>
</dbReference>
<keyword evidence="2 4" id="KW-0807">Transducer</keyword>
<sequence length="651" mass="69860">MNISSMSIRNKLLLGNSITVIVLMVLLAMVWNTIATMSTTAKMVEHTYKVIGNSNGLVNAMVDEETGLRGFAIGGQDDYLEPYISGKEKFQEHLKTAKHLTSDNPAQQQRFDAVATDAANWQAYAEKLIALRKNIREGERSNQALKELIASGIGKQKMDGMRAEIAFGELGKTGDEILSAMINMETGLRGFMLNRQKDFLAPYIDGKDVVARLLPSIQGTKLASDVNGWINNYAEEAIELVREANKFKVMDDLYLELSQKHGKSYMDGLRKKIATIVGIETGLMTTRQNTAEESASLANSVILVGGLITVLISFGFGILISNSITGPVGRAVDAAKQLAQGDLTIQIEKGGDNEVGALLSALQITADNLKEIIGNMAGASERLGSTSEHLTTITTNTSKGAREQLHITDQVVVAMNQMAISVQEVAQNAVQAAQFANEANSEAQTGIQVVQGTVESISKLESEISLTSTRLGGLAQEADNIGGILDVIRGIADQTNLLALNAAIEAARAGEQGRGFAVVADEVRGLAQRTQDATTEIQTLIERLQQGTREVVSSMEKSNGFVKSSVEEAAKSGDAFAVITEVIAQINDMNMQSANASEEQSVTAEQINQNMVDVNNISQQNAADVEKTVESSNELANLSATLQGIVGQFKM</sequence>
<evidence type="ECO:0000256" key="5">
    <source>
        <dbReference type="SAM" id="Phobius"/>
    </source>
</evidence>
<dbReference type="HOGENOM" id="CLU_000445_107_27_6"/>
<dbReference type="PANTHER" id="PTHR32089">
    <property type="entry name" value="METHYL-ACCEPTING CHEMOTAXIS PROTEIN MCPB"/>
    <property type="match status" value="1"/>
</dbReference>
<dbReference type="KEGG" id="ppr:PBPRA0989"/>
<keyword evidence="5" id="KW-1133">Transmembrane helix</keyword>
<dbReference type="PROSITE" id="PS50885">
    <property type="entry name" value="HAMP"/>
    <property type="match status" value="1"/>
</dbReference>
<dbReference type="EMBL" id="CR378666">
    <property type="protein sequence ID" value="CAG19400.1"/>
    <property type="molecule type" value="Genomic_DNA"/>
</dbReference>
<comment type="subcellular location">
    <subcellularLocation>
        <location evidence="1">Membrane</location>
    </subcellularLocation>
</comment>
<reference evidence="9" key="1">
    <citation type="journal article" date="2005" name="Science">
        <title>Life at depth: Photobacterium profundum genome sequence and expression analysis.</title>
        <authorList>
            <person name="Vezzi A."/>
            <person name="Campanaro S."/>
            <person name="D'Angelo M."/>
            <person name="Simonato F."/>
            <person name="Vitulo N."/>
            <person name="Lauro F.M."/>
            <person name="Cestaro A."/>
            <person name="Malacrida G."/>
            <person name="Simionati B."/>
            <person name="Cannata N."/>
            <person name="Romualdi C."/>
            <person name="Bartlett D.H."/>
            <person name="Valle G."/>
        </authorList>
    </citation>
    <scope>NUCLEOTIDE SEQUENCE [LARGE SCALE GENOMIC DNA]</scope>
    <source>
        <strain evidence="9">ATCC BAA-1253 / SS9</strain>
    </source>
</reference>
<dbReference type="Gene3D" id="1.10.287.950">
    <property type="entry name" value="Methyl-accepting chemotaxis protein"/>
    <property type="match status" value="1"/>
</dbReference>
<dbReference type="InterPro" id="IPR003660">
    <property type="entry name" value="HAMP_dom"/>
</dbReference>
<dbReference type="AlphaFoldDB" id="Q6LTH6"/>
<evidence type="ECO:0000259" key="6">
    <source>
        <dbReference type="PROSITE" id="PS50111"/>
    </source>
</evidence>
<evidence type="ECO:0000256" key="1">
    <source>
        <dbReference type="ARBA" id="ARBA00004370"/>
    </source>
</evidence>
<dbReference type="SMART" id="SM00304">
    <property type="entry name" value="HAMP"/>
    <property type="match status" value="1"/>
</dbReference>
<evidence type="ECO:0000256" key="3">
    <source>
        <dbReference type="ARBA" id="ARBA00029447"/>
    </source>
</evidence>
<dbReference type="PANTHER" id="PTHR32089:SF120">
    <property type="entry name" value="METHYL-ACCEPTING CHEMOTAXIS PROTEIN TLPQ"/>
    <property type="match status" value="1"/>
</dbReference>
<feature type="domain" description="Methyl-accepting transducer" evidence="6">
    <location>
        <begin position="379"/>
        <end position="615"/>
    </location>
</feature>
<accession>Q6LTH6</accession>
<dbReference type="STRING" id="298386.PBPRA0989"/>
<feature type="transmembrane region" description="Helical" evidence="5">
    <location>
        <begin position="12"/>
        <end position="31"/>
    </location>
</feature>
<dbReference type="CDD" id="cd11386">
    <property type="entry name" value="MCP_signal"/>
    <property type="match status" value="1"/>
</dbReference>
<organism evidence="8 9">
    <name type="scientific">Photobacterium profundum (strain SS9)</name>
    <dbReference type="NCBI Taxonomy" id="298386"/>
    <lineage>
        <taxon>Bacteria</taxon>
        <taxon>Pseudomonadati</taxon>
        <taxon>Pseudomonadota</taxon>
        <taxon>Gammaproteobacteria</taxon>
        <taxon>Vibrionales</taxon>
        <taxon>Vibrionaceae</taxon>
        <taxon>Photobacterium</taxon>
    </lineage>
</organism>
<evidence type="ECO:0000313" key="9">
    <source>
        <dbReference type="Proteomes" id="UP000000593"/>
    </source>
</evidence>
<keyword evidence="5" id="KW-0812">Transmembrane</keyword>
<dbReference type="GO" id="GO:0006935">
    <property type="term" value="P:chemotaxis"/>
    <property type="evidence" value="ECO:0007669"/>
    <property type="project" value="UniProtKB-ARBA"/>
</dbReference>
<proteinExistence type="inferred from homology"/>
<feature type="domain" description="HAMP" evidence="7">
    <location>
        <begin position="322"/>
        <end position="374"/>
    </location>
</feature>
<gene>
    <name evidence="8" type="ordered locus">PBPRA0989</name>
</gene>
<keyword evidence="9" id="KW-1185">Reference proteome</keyword>
<dbReference type="PROSITE" id="PS50111">
    <property type="entry name" value="CHEMOTAXIS_TRANSDUC_2"/>
    <property type="match status" value="1"/>
</dbReference>
<dbReference type="GO" id="GO:0016020">
    <property type="term" value="C:membrane"/>
    <property type="evidence" value="ECO:0007669"/>
    <property type="project" value="UniProtKB-SubCell"/>
</dbReference>
<dbReference type="Pfam" id="PF00672">
    <property type="entry name" value="HAMP"/>
    <property type="match status" value="1"/>
</dbReference>
<dbReference type="InterPro" id="IPR007891">
    <property type="entry name" value="CHASE3"/>
</dbReference>
<evidence type="ECO:0000259" key="7">
    <source>
        <dbReference type="PROSITE" id="PS50885"/>
    </source>
</evidence>
<dbReference type="GO" id="GO:0007165">
    <property type="term" value="P:signal transduction"/>
    <property type="evidence" value="ECO:0007669"/>
    <property type="project" value="UniProtKB-KW"/>
</dbReference>
<comment type="similarity">
    <text evidence="3">Belongs to the methyl-accepting chemotaxis (MCP) protein family.</text>
</comment>
<evidence type="ECO:0000256" key="2">
    <source>
        <dbReference type="ARBA" id="ARBA00023224"/>
    </source>
</evidence>
<dbReference type="SUPFAM" id="SSF58104">
    <property type="entry name" value="Methyl-accepting chemotaxis protein (MCP) signaling domain"/>
    <property type="match status" value="1"/>
</dbReference>
<dbReference type="eggNOG" id="COG0840">
    <property type="taxonomic scope" value="Bacteria"/>
</dbReference>
<keyword evidence="5" id="KW-0472">Membrane</keyword>
<dbReference type="eggNOG" id="COG5278">
    <property type="taxonomic scope" value="Bacteria"/>
</dbReference>